<dbReference type="EMBL" id="OCNJ01000006">
    <property type="protein sequence ID" value="SOD96788.1"/>
    <property type="molecule type" value="Genomic_DNA"/>
</dbReference>
<dbReference type="Gene3D" id="1.10.260.40">
    <property type="entry name" value="lambda repressor-like DNA-binding domains"/>
    <property type="match status" value="1"/>
</dbReference>
<dbReference type="Pfam" id="PF01381">
    <property type="entry name" value="HTH_3"/>
    <property type="match status" value="1"/>
</dbReference>
<dbReference type="AlphaFoldDB" id="A0A286GMN5"/>
<reference evidence="3 4" key="1">
    <citation type="submission" date="2017-09" db="EMBL/GenBank/DDBJ databases">
        <authorList>
            <person name="Ehlers B."/>
            <person name="Leendertz F.H."/>
        </authorList>
    </citation>
    <scope>NUCLEOTIDE SEQUENCE [LARGE SCALE GENOMIC DNA]</scope>
    <source>
        <strain evidence="3 4">USBA 140</strain>
    </source>
</reference>
<proteinExistence type="predicted"/>
<dbReference type="SUPFAM" id="SSF47413">
    <property type="entry name" value="lambda repressor-like DNA-binding domains"/>
    <property type="match status" value="1"/>
</dbReference>
<dbReference type="CDD" id="cd00093">
    <property type="entry name" value="HTH_XRE"/>
    <property type="match status" value="1"/>
</dbReference>
<dbReference type="RefSeq" id="WP_097279869.1">
    <property type="nucleotide sequence ID" value="NZ_OCNJ01000006.1"/>
</dbReference>
<feature type="domain" description="HTH cro/C1-type" evidence="2">
    <location>
        <begin position="6"/>
        <end position="39"/>
    </location>
</feature>
<evidence type="ECO:0000313" key="4">
    <source>
        <dbReference type="Proteomes" id="UP000219621"/>
    </source>
</evidence>
<evidence type="ECO:0000313" key="3">
    <source>
        <dbReference type="EMBL" id="SOD96788.1"/>
    </source>
</evidence>
<evidence type="ECO:0000259" key="2">
    <source>
        <dbReference type="PROSITE" id="PS50943"/>
    </source>
</evidence>
<sequence length="88" mass="9527">MTPKAFKHWRKSLNLSQKEAAAALGLKHRIVQYYEKGERDGKPIQIPKSVRLACWALSQGTQDFDGTTAARSAPPPSDGAQAAASMTS</sequence>
<dbReference type="Proteomes" id="UP000219621">
    <property type="component" value="Unassembled WGS sequence"/>
</dbReference>
<evidence type="ECO:0000256" key="1">
    <source>
        <dbReference type="SAM" id="MobiDB-lite"/>
    </source>
</evidence>
<organism evidence="3 4">
    <name type="scientific">Caenispirillum bisanense</name>
    <dbReference type="NCBI Taxonomy" id="414052"/>
    <lineage>
        <taxon>Bacteria</taxon>
        <taxon>Pseudomonadati</taxon>
        <taxon>Pseudomonadota</taxon>
        <taxon>Alphaproteobacteria</taxon>
        <taxon>Rhodospirillales</taxon>
        <taxon>Novispirillaceae</taxon>
        <taxon>Caenispirillum</taxon>
    </lineage>
</organism>
<dbReference type="InterPro" id="IPR001387">
    <property type="entry name" value="Cro/C1-type_HTH"/>
</dbReference>
<keyword evidence="4" id="KW-1185">Reference proteome</keyword>
<dbReference type="PROSITE" id="PS50943">
    <property type="entry name" value="HTH_CROC1"/>
    <property type="match status" value="1"/>
</dbReference>
<dbReference type="OrthoDB" id="8234829at2"/>
<dbReference type="GO" id="GO:0003677">
    <property type="term" value="F:DNA binding"/>
    <property type="evidence" value="ECO:0007669"/>
    <property type="project" value="InterPro"/>
</dbReference>
<accession>A0A286GMN5</accession>
<dbReference type="InterPro" id="IPR010982">
    <property type="entry name" value="Lambda_DNA-bd_dom_sf"/>
</dbReference>
<protein>
    <submittedName>
        <fullName evidence="3">Helix-turn-helix</fullName>
    </submittedName>
</protein>
<feature type="region of interest" description="Disordered" evidence="1">
    <location>
        <begin position="64"/>
        <end position="88"/>
    </location>
</feature>
<gene>
    <name evidence="3" type="ORF">SAMN05421508_10693</name>
</gene>
<name>A0A286GMN5_9PROT</name>